<comment type="caution">
    <text evidence="7">The sequence shown here is derived from an EMBL/GenBank/DDBJ whole genome shotgun (WGS) entry which is preliminary data.</text>
</comment>
<dbReference type="Pfam" id="PF13520">
    <property type="entry name" value="AA_permease_2"/>
    <property type="match status" value="1"/>
</dbReference>
<keyword evidence="3 6" id="KW-0812">Transmembrane</keyword>
<evidence type="ECO:0000256" key="4">
    <source>
        <dbReference type="ARBA" id="ARBA00022989"/>
    </source>
</evidence>
<dbReference type="PANTHER" id="PTHR45649:SF14">
    <property type="entry name" value="GABA PERMEASE"/>
    <property type="match status" value="1"/>
</dbReference>
<dbReference type="Gene3D" id="1.20.1740.10">
    <property type="entry name" value="Amino acid/polyamine transporter I"/>
    <property type="match status" value="1"/>
</dbReference>
<dbReference type="VEuPathDB" id="FungiDB:MPH_08664"/>
<evidence type="ECO:0000256" key="5">
    <source>
        <dbReference type="ARBA" id="ARBA00023136"/>
    </source>
</evidence>
<dbReference type="AlphaFoldDB" id="K2QWJ0"/>
<dbReference type="eggNOG" id="KOG1289">
    <property type="taxonomic scope" value="Eukaryota"/>
</dbReference>
<accession>K2QWJ0</accession>
<evidence type="ECO:0000256" key="2">
    <source>
        <dbReference type="ARBA" id="ARBA00022448"/>
    </source>
</evidence>
<evidence type="ECO:0000256" key="3">
    <source>
        <dbReference type="ARBA" id="ARBA00022692"/>
    </source>
</evidence>
<comment type="subcellular location">
    <subcellularLocation>
        <location evidence="1">Membrane</location>
        <topology evidence="1">Multi-pass membrane protein</topology>
    </subcellularLocation>
</comment>
<name>K2QWJ0_MACPH</name>
<dbReference type="OrthoDB" id="3257095at2759"/>
<evidence type="ECO:0000313" key="8">
    <source>
        <dbReference type="Proteomes" id="UP000007129"/>
    </source>
</evidence>
<dbReference type="PANTHER" id="PTHR45649">
    <property type="entry name" value="AMINO-ACID PERMEASE BAT1"/>
    <property type="match status" value="1"/>
</dbReference>
<feature type="transmembrane region" description="Helical" evidence="6">
    <location>
        <begin position="140"/>
        <end position="164"/>
    </location>
</feature>
<dbReference type="EMBL" id="AHHD01000367">
    <property type="protein sequence ID" value="EKG14161.1"/>
    <property type="molecule type" value="Genomic_DNA"/>
</dbReference>
<dbReference type="HOGENOM" id="CLU_1366470_0_0_1"/>
<dbReference type="GO" id="GO:0022857">
    <property type="term" value="F:transmembrane transporter activity"/>
    <property type="evidence" value="ECO:0007669"/>
    <property type="project" value="InterPro"/>
</dbReference>
<feature type="transmembrane region" description="Helical" evidence="6">
    <location>
        <begin position="176"/>
        <end position="199"/>
    </location>
</feature>
<organism evidence="7 8">
    <name type="scientific">Macrophomina phaseolina (strain MS6)</name>
    <name type="common">Charcoal rot fungus</name>
    <dbReference type="NCBI Taxonomy" id="1126212"/>
    <lineage>
        <taxon>Eukaryota</taxon>
        <taxon>Fungi</taxon>
        <taxon>Dikarya</taxon>
        <taxon>Ascomycota</taxon>
        <taxon>Pezizomycotina</taxon>
        <taxon>Dothideomycetes</taxon>
        <taxon>Dothideomycetes incertae sedis</taxon>
        <taxon>Botryosphaeriales</taxon>
        <taxon>Botryosphaeriaceae</taxon>
        <taxon>Macrophomina</taxon>
    </lineage>
</organism>
<feature type="transmembrane region" description="Helical" evidence="6">
    <location>
        <begin position="30"/>
        <end position="49"/>
    </location>
</feature>
<evidence type="ECO:0000256" key="1">
    <source>
        <dbReference type="ARBA" id="ARBA00004141"/>
    </source>
</evidence>
<dbReference type="Proteomes" id="UP000007129">
    <property type="component" value="Unassembled WGS sequence"/>
</dbReference>
<reference evidence="7 8" key="1">
    <citation type="journal article" date="2012" name="BMC Genomics">
        <title>Tools to kill: Genome of one of the most destructive plant pathogenic fungi Macrophomina phaseolina.</title>
        <authorList>
            <person name="Islam M.S."/>
            <person name="Haque M.S."/>
            <person name="Islam M.M."/>
            <person name="Emdad E.M."/>
            <person name="Halim A."/>
            <person name="Hossen Q.M.M."/>
            <person name="Hossain M.Z."/>
            <person name="Ahmed B."/>
            <person name="Rahim S."/>
            <person name="Rahman M.S."/>
            <person name="Alam M.M."/>
            <person name="Hou S."/>
            <person name="Wan X."/>
            <person name="Saito J.A."/>
            <person name="Alam M."/>
        </authorList>
    </citation>
    <scope>NUCLEOTIDE SEQUENCE [LARGE SCALE GENOMIC DNA]</scope>
    <source>
        <strain evidence="7 8">MS6</strain>
    </source>
</reference>
<dbReference type="STRING" id="1126212.K2QWJ0"/>
<gene>
    <name evidence="7" type="ORF">MPH_08664</name>
</gene>
<protein>
    <submittedName>
        <fullName evidence="7">Amino acid/polyamine transporter I</fullName>
    </submittedName>
</protein>
<evidence type="ECO:0000256" key="6">
    <source>
        <dbReference type="SAM" id="Phobius"/>
    </source>
</evidence>
<evidence type="ECO:0000313" key="7">
    <source>
        <dbReference type="EMBL" id="EKG14161.1"/>
    </source>
</evidence>
<proteinExistence type="predicted"/>
<sequence>MLFYWAVIAYSTVVNIYGSRILPHTNTISGVAHVIGFVAIVVVMGVMGIGDKGAHSARYVFKDVVNMSGWKDDGVSWLVGMLSAVYPFLGIHSREEVILSSASSLCLADTPKYHINASRRYDAAAHMAEELPNPSRSVPLAMLGSIVINGLMGLVYCLVMLFALGDLNNLLTSPTGFPFMQLFLNITDSRAGATILALFM</sequence>
<dbReference type="InterPro" id="IPR002293">
    <property type="entry name" value="AA/rel_permease1"/>
</dbReference>
<keyword evidence="2" id="KW-0813">Transport</keyword>
<dbReference type="GO" id="GO:0016020">
    <property type="term" value="C:membrane"/>
    <property type="evidence" value="ECO:0007669"/>
    <property type="project" value="UniProtKB-SubCell"/>
</dbReference>
<keyword evidence="5 6" id="KW-0472">Membrane</keyword>
<keyword evidence="4 6" id="KW-1133">Transmembrane helix</keyword>
<dbReference type="InParanoid" id="K2QWJ0"/>